<dbReference type="CDD" id="cd04301">
    <property type="entry name" value="NAT_SF"/>
    <property type="match status" value="1"/>
</dbReference>
<keyword evidence="5" id="KW-1185">Reference proteome</keyword>
<reference evidence="4" key="1">
    <citation type="submission" date="2020-11" db="EMBL/GenBank/DDBJ databases">
        <title>Bacterial whole genome sequence for Caenimonas sp. DR4.4.</title>
        <authorList>
            <person name="Le V."/>
            <person name="Ko S.-R."/>
            <person name="Ahn C.-Y."/>
            <person name="Oh H.-M."/>
        </authorList>
    </citation>
    <scope>NUCLEOTIDE SEQUENCE</scope>
    <source>
        <strain evidence="4">DR4.4</strain>
    </source>
</reference>
<keyword evidence="2" id="KW-0012">Acyltransferase</keyword>
<dbReference type="PANTHER" id="PTHR43877">
    <property type="entry name" value="AMINOALKYLPHOSPHONATE N-ACETYLTRANSFERASE-RELATED-RELATED"/>
    <property type="match status" value="1"/>
</dbReference>
<dbReference type="InterPro" id="IPR050832">
    <property type="entry name" value="Bact_Acetyltransf"/>
</dbReference>
<evidence type="ECO:0000256" key="1">
    <source>
        <dbReference type="ARBA" id="ARBA00022679"/>
    </source>
</evidence>
<comment type="caution">
    <text evidence="4">The sequence shown here is derived from an EMBL/GenBank/DDBJ whole genome shotgun (WGS) entry which is preliminary data.</text>
</comment>
<dbReference type="Pfam" id="PF00583">
    <property type="entry name" value="Acetyltransf_1"/>
    <property type="match status" value="1"/>
</dbReference>
<dbReference type="EMBL" id="JADWYS010000001">
    <property type="protein sequence ID" value="MBG9390181.1"/>
    <property type="molecule type" value="Genomic_DNA"/>
</dbReference>
<dbReference type="Gene3D" id="3.40.630.30">
    <property type="match status" value="1"/>
</dbReference>
<evidence type="ECO:0000256" key="2">
    <source>
        <dbReference type="ARBA" id="ARBA00023315"/>
    </source>
</evidence>
<dbReference type="RefSeq" id="WP_196987935.1">
    <property type="nucleotide sequence ID" value="NZ_JADWYS010000001.1"/>
</dbReference>
<organism evidence="4 5">
    <name type="scientific">Caenimonas aquaedulcis</name>
    <dbReference type="NCBI Taxonomy" id="2793270"/>
    <lineage>
        <taxon>Bacteria</taxon>
        <taxon>Pseudomonadati</taxon>
        <taxon>Pseudomonadota</taxon>
        <taxon>Betaproteobacteria</taxon>
        <taxon>Burkholderiales</taxon>
        <taxon>Comamonadaceae</taxon>
        <taxon>Caenimonas</taxon>
    </lineage>
</organism>
<evidence type="ECO:0000313" key="4">
    <source>
        <dbReference type="EMBL" id="MBG9390181.1"/>
    </source>
</evidence>
<feature type="domain" description="N-acetyltransferase" evidence="3">
    <location>
        <begin position="5"/>
        <end position="153"/>
    </location>
</feature>
<dbReference type="InterPro" id="IPR000182">
    <property type="entry name" value="GNAT_dom"/>
</dbReference>
<keyword evidence="1" id="KW-0808">Transferase</keyword>
<dbReference type="PROSITE" id="PS51186">
    <property type="entry name" value="GNAT"/>
    <property type="match status" value="1"/>
</dbReference>
<protein>
    <submittedName>
        <fullName evidence="4">GNAT family N-acetyltransferase</fullName>
    </submittedName>
</protein>
<name>A0A931MII7_9BURK</name>
<accession>A0A931MII7</accession>
<evidence type="ECO:0000259" key="3">
    <source>
        <dbReference type="PROSITE" id="PS51186"/>
    </source>
</evidence>
<sequence>MSSSVSITLARPADARDIAEMSRDCVETGLGWSWTPPRVLHAIRDRATNVVVARGGAGELLGFGIMPYGDQRAHLSLLAVRAASRGQGVGRELLGWLEKCAVTAGLEGISLEVRRDNPGAVEFYRRCGYELAGTVPGYYSGVLDALRLAKTLWTPTGQPAD</sequence>
<dbReference type="InterPro" id="IPR016181">
    <property type="entry name" value="Acyl_CoA_acyltransferase"/>
</dbReference>
<dbReference type="SUPFAM" id="SSF55729">
    <property type="entry name" value="Acyl-CoA N-acyltransferases (Nat)"/>
    <property type="match status" value="1"/>
</dbReference>
<dbReference type="AlphaFoldDB" id="A0A931MII7"/>
<dbReference type="Proteomes" id="UP000651050">
    <property type="component" value="Unassembled WGS sequence"/>
</dbReference>
<evidence type="ECO:0000313" key="5">
    <source>
        <dbReference type="Proteomes" id="UP000651050"/>
    </source>
</evidence>
<dbReference type="GO" id="GO:0016747">
    <property type="term" value="F:acyltransferase activity, transferring groups other than amino-acyl groups"/>
    <property type="evidence" value="ECO:0007669"/>
    <property type="project" value="InterPro"/>
</dbReference>
<proteinExistence type="predicted"/>
<gene>
    <name evidence="4" type="ORF">I5803_19280</name>
</gene>